<proteinExistence type="predicted"/>
<protein>
    <submittedName>
        <fullName evidence="1">Uncharacterized protein</fullName>
    </submittedName>
</protein>
<accession>A0ACB9ZX05</accession>
<name>A0ACB9ZX05_CATRO</name>
<dbReference type="EMBL" id="CM044707">
    <property type="protein sequence ID" value="KAI5652851.1"/>
    <property type="molecule type" value="Genomic_DNA"/>
</dbReference>
<organism evidence="1 2">
    <name type="scientific">Catharanthus roseus</name>
    <name type="common">Madagascar periwinkle</name>
    <name type="synonym">Vinca rosea</name>
    <dbReference type="NCBI Taxonomy" id="4058"/>
    <lineage>
        <taxon>Eukaryota</taxon>
        <taxon>Viridiplantae</taxon>
        <taxon>Streptophyta</taxon>
        <taxon>Embryophyta</taxon>
        <taxon>Tracheophyta</taxon>
        <taxon>Spermatophyta</taxon>
        <taxon>Magnoliopsida</taxon>
        <taxon>eudicotyledons</taxon>
        <taxon>Gunneridae</taxon>
        <taxon>Pentapetalae</taxon>
        <taxon>asterids</taxon>
        <taxon>lamiids</taxon>
        <taxon>Gentianales</taxon>
        <taxon>Apocynaceae</taxon>
        <taxon>Rauvolfioideae</taxon>
        <taxon>Vinceae</taxon>
        <taxon>Catharanthinae</taxon>
        <taxon>Catharanthus</taxon>
    </lineage>
</organism>
<evidence type="ECO:0000313" key="2">
    <source>
        <dbReference type="Proteomes" id="UP001060085"/>
    </source>
</evidence>
<sequence>MQWSFTLLPLVDRLYCRLVSELSAICSASWVAHSLVIRVATLFLPDYSHCCRIRVLLGGSHGVLSVLRIYTGIWAWIYLYFPMFAPPVRLGTEACKPYIQQFPMLGYKNENKLLNIRLRLDVMTADEVRWCIPVYPIQPQEARRPPNNKMYVLRNTFVEALWLEWLSLIGTSRYATLGSVGFDYT</sequence>
<comment type="caution">
    <text evidence="1">The sequence shown here is derived from an EMBL/GenBank/DDBJ whole genome shotgun (WGS) entry which is preliminary data.</text>
</comment>
<gene>
    <name evidence="1" type="ORF">M9H77_30038</name>
</gene>
<reference evidence="2" key="1">
    <citation type="journal article" date="2023" name="Nat. Plants">
        <title>Single-cell RNA sequencing provides a high-resolution roadmap for understanding the multicellular compartmentation of specialized metabolism.</title>
        <authorList>
            <person name="Sun S."/>
            <person name="Shen X."/>
            <person name="Li Y."/>
            <person name="Li Y."/>
            <person name="Wang S."/>
            <person name="Li R."/>
            <person name="Zhang H."/>
            <person name="Shen G."/>
            <person name="Guo B."/>
            <person name="Wei J."/>
            <person name="Xu J."/>
            <person name="St-Pierre B."/>
            <person name="Chen S."/>
            <person name="Sun C."/>
        </authorList>
    </citation>
    <scope>NUCLEOTIDE SEQUENCE [LARGE SCALE GENOMIC DNA]</scope>
</reference>
<evidence type="ECO:0000313" key="1">
    <source>
        <dbReference type="EMBL" id="KAI5652851.1"/>
    </source>
</evidence>
<dbReference type="Proteomes" id="UP001060085">
    <property type="component" value="Linkage Group LG07"/>
</dbReference>
<keyword evidence="2" id="KW-1185">Reference proteome</keyword>